<reference evidence="5 6" key="1">
    <citation type="submission" date="2014-01" db="EMBL/GenBank/DDBJ databases">
        <title>Development of a Comparative Genomic Fingerprinting Assay for High Resolution Genotyping of Arcobacter butzleri.</title>
        <authorList>
            <person name="Webb A.L."/>
            <person name="Inglis G.D."/>
            <person name="Kruczkiewicz P."/>
            <person name="Selinger L.B."/>
            <person name="Taboada E.N."/>
        </authorList>
    </citation>
    <scope>NUCLEOTIDE SEQUENCE [LARGE SCALE GENOMIC DNA]</scope>
    <source>
        <strain evidence="5 6">L348</strain>
    </source>
</reference>
<comment type="caution">
    <text evidence="5">The sequence shown here is derived from an EMBL/GenBank/DDBJ whole genome shotgun (WGS) entry which is preliminary data.</text>
</comment>
<dbReference type="InterPro" id="IPR010982">
    <property type="entry name" value="Lambda_DNA-bd_dom_sf"/>
</dbReference>
<protein>
    <recommendedName>
        <fullName evidence="4">HTH cro/C1-type domain-containing protein</fullName>
    </recommendedName>
</protein>
<dbReference type="PATRIC" id="fig|1447256.3.peg.2267"/>
<dbReference type="CDD" id="cd06529">
    <property type="entry name" value="S24_LexA-like"/>
    <property type="match status" value="1"/>
</dbReference>
<dbReference type="InterPro" id="IPR015927">
    <property type="entry name" value="Peptidase_S24_S26A/B/C"/>
</dbReference>
<feature type="domain" description="HTH cro/C1-type" evidence="4">
    <location>
        <begin position="7"/>
        <end position="61"/>
    </location>
</feature>
<dbReference type="PROSITE" id="PS50943">
    <property type="entry name" value="HTH_CROC1"/>
    <property type="match status" value="1"/>
</dbReference>
<keyword evidence="2" id="KW-0238">DNA-binding</keyword>
<evidence type="ECO:0000259" key="4">
    <source>
        <dbReference type="PROSITE" id="PS50943"/>
    </source>
</evidence>
<dbReference type="InterPro" id="IPR036286">
    <property type="entry name" value="LexA/Signal_pep-like_sf"/>
</dbReference>
<accession>A0A0G9JXS1</accession>
<evidence type="ECO:0000256" key="2">
    <source>
        <dbReference type="ARBA" id="ARBA00023125"/>
    </source>
</evidence>
<dbReference type="PANTHER" id="PTHR40661">
    <property type="match status" value="1"/>
</dbReference>
<dbReference type="Gene3D" id="2.10.109.10">
    <property type="entry name" value="Umud Fragment, subunit A"/>
    <property type="match status" value="1"/>
</dbReference>
<dbReference type="InterPro" id="IPR039418">
    <property type="entry name" value="LexA-like"/>
</dbReference>
<dbReference type="CDD" id="cd00093">
    <property type="entry name" value="HTH_XRE"/>
    <property type="match status" value="1"/>
</dbReference>
<evidence type="ECO:0000313" key="5">
    <source>
        <dbReference type="EMBL" id="KLD96727.1"/>
    </source>
</evidence>
<dbReference type="GO" id="GO:0003677">
    <property type="term" value="F:DNA binding"/>
    <property type="evidence" value="ECO:0007669"/>
    <property type="project" value="UniProtKB-KW"/>
</dbReference>
<keyword evidence="1" id="KW-0805">Transcription regulation</keyword>
<sequence>MSFGERLKRILKEKNITNKELSEYLEVSRGLITHWCNDIRNPNPRQLEKITEFLRIDASNLIGQEKSVKPVPIIGTASCGGCDINHLQENGRTAFYNGEFWKSSLYCVIANGDSMSPEIDDGDEVIIDPDVKCQHGDMVYYKIDAESAIKVLVIDKEAHIMQFVPYNPNECFKTKTIRLDDEETLNKLIYHKVVSVNKLKFNNRAARLKMINRV</sequence>
<dbReference type="RefSeq" id="WP_046997329.1">
    <property type="nucleotide sequence ID" value="NZ_JAIQ01000165.1"/>
</dbReference>
<dbReference type="SUPFAM" id="SSF51306">
    <property type="entry name" value="LexA/Signal peptidase"/>
    <property type="match status" value="1"/>
</dbReference>
<evidence type="ECO:0000313" key="6">
    <source>
        <dbReference type="Proteomes" id="UP000035514"/>
    </source>
</evidence>
<gene>
    <name evidence="5" type="ORF">AA20_11565</name>
</gene>
<dbReference type="Pfam" id="PF01381">
    <property type="entry name" value="HTH_3"/>
    <property type="match status" value="1"/>
</dbReference>
<dbReference type="InterPro" id="IPR001387">
    <property type="entry name" value="Cro/C1-type_HTH"/>
</dbReference>
<name>A0A0G9JXS1_9BACT</name>
<dbReference type="AlphaFoldDB" id="A0A0G9JXS1"/>
<organism evidence="5 6">
    <name type="scientific">Aliarcobacter butzleri L348</name>
    <dbReference type="NCBI Taxonomy" id="1447256"/>
    <lineage>
        <taxon>Bacteria</taxon>
        <taxon>Pseudomonadati</taxon>
        <taxon>Campylobacterota</taxon>
        <taxon>Epsilonproteobacteria</taxon>
        <taxon>Campylobacterales</taxon>
        <taxon>Arcobacteraceae</taxon>
        <taxon>Aliarcobacter</taxon>
    </lineage>
</organism>
<dbReference type="SMART" id="SM00530">
    <property type="entry name" value="HTH_XRE"/>
    <property type="match status" value="1"/>
</dbReference>
<keyword evidence="3" id="KW-0804">Transcription</keyword>
<dbReference type="PANTHER" id="PTHR40661:SF3">
    <property type="entry name" value="FELS-1 PROPHAGE TRANSCRIPTIONAL REGULATOR"/>
    <property type="match status" value="1"/>
</dbReference>
<dbReference type="Proteomes" id="UP000035514">
    <property type="component" value="Unassembled WGS sequence"/>
</dbReference>
<dbReference type="EMBL" id="JAIQ01000165">
    <property type="protein sequence ID" value="KLD96727.1"/>
    <property type="molecule type" value="Genomic_DNA"/>
</dbReference>
<dbReference type="Pfam" id="PF00717">
    <property type="entry name" value="Peptidase_S24"/>
    <property type="match status" value="1"/>
</dbReference>
<evidence type="ECO:0000256" key="1">
    <source>
        <dbReference type="ARBA" id="ARBA00023015"/>
    </source>
</evidence>
<dbReference type="SUPFAM" id="SSF47413">
    <property type="entry name" value="lambda repressor-like DNA-binding domains"/>
    <property type="match status" value="1"/>
</dbReference>
<evidence type="ECO:0000256" key="3">
    <source>
        <dbReference type="ARBA" id="ARBA00023163"/>
    </source>
</evidence>
<dbReference type="Gene3D" id="1.10.260.40">
    <property type="entry name" value="lambda repressor-like DNA-binding domains"/>
    <property type="match status" value="1"/>
</dbReference>
<proteinExistence type="predicted"/>